<dbReference type="AlphaFoldDB" id="A0AAV8TRY9"/>
<evidence type="ECO:0000256" key="11">
    <source>
        <dbReference type="ARBA" id="ARBA00023170"/>
    </source>
</evidence>
<keyword evidence="5" id="KW-0433">Leucine-rich repeat</keyword>
<evidence type="ECO:0000259" key="15">
    <source>
        <dbReference type="Pfam" id="PF08263"/>
    </source>
</evidence>
<dbReference type="Proteomes" id="UP001159364">
    <property type="component" value="Linkage Group LG03"/>
</dbReference>
<evidence type="ECO:0000256" key="7">
    <source>
        <dbReference type="ARBA" id="ARBA00022729"/>
    </source>
</evidence>
<keyword evidence="10 13" id="KW-0472">Membrane</keyword>
<keyword evidence="9 13" id="KW-1133">Transmembrane helix</keyword>
<keyword evidence="4" id="KW-0597">Phosphoprotein</keyword>
<dbReference type="Pfam" id="PF13855">
    <property type="entry name" value="LRR_8"/>
    <property type="match status" value="2"/>
</dbReference>
<dbReference type="InterPro" id="IPR001611">
    <property type="entry name" value="Leu-rich_rpt"/>
</dbReference>
<evidence type="ECO:0000256" key="10">
    <source>
        <dbReference type="ARBA" id="ARBA00023136"/>
    </source>
</evidence>
<dbReference type="InterPro" id="IPR013210">
    <property type="entry name" value="LRR_N_plant-typ"/>
</dbReference>
<dbReference type="PANTHER" id="PTHR27000:SF803">
    <property type="entry name" value="RECEPTOR-LIKE PROTEIN 45"/>
    <property type="match status" value="1"/>
</dbReference>
<evidence type="ECO:0000313" key="16">
    <source>
        <dbReference type="EMBL" id="KAJ8769701.1"/>
    </source>
</evidence>
<dbReference type="FunFam" id="3.80.10.10:FF:000095">
    <property type="entry name" value="LRR receptor-like serine/threonine-protein kinase GSO1"/>
    <property type="match status" value="1"/>
</dbReference>
<dbReference type="PANTHER" id="PTHR27000">
    <property type="entry name" value="LEUCINE-RICH REPEAT RECEPTOR-LIKE PROTEIN KINASE FAMILY PROTEIN-RELATED"/>
    <property type="match status" value="1"/>
</dbReference>
<evidence type="ECO:0000256" key="9">
    <source>
        <dbReference type="ARBA" id="ARBA00022989"/>
    </source>
</evidence>
<sequence>MVGINYQLRSTVVVIMVKLLLLLLQGWSCEACLDEDRVALLQLKDSFYAPYGGLGGEGMLSWRKEVDCCEWAGVGCDTTTGRVNELMLDLFRYGDPVDNWYFNASMFLPFQELRWLSLQDNNIVCCVENEGFEELQKLSKLEYLELGGNDLNISILPLLRGLQSLKILKIDNTQQNGSINMEDLVALSNLEELDISKNNFDKFVVSKDNEGLSNISALYIGGLESKFQLQSLRAFPNLNFLYLVANNFTLRELLSQDIEGLSNISVLGIGSFESNFQLQSLRAFPNLKSLHLYGTFMWREQFSQGLSNFKNLKELFLEANINSFLEFIANMTSLETLSLDSCQLTGNINSFLESIANMTSLETLSLDSCQLTGNIRDTGGLCELKNLRILHLYNNNLSGAIPHCLVNLTLLQELDLSYNHFSGNVFQSPLIGLTSITSLSLSYNRFKFPSSLSPFLNHSKLKIFEGDENEIYAETRMVNRSLTPKFQLERLSLHSTSRGGSFPEFLYHQHNLQYLDISGITMIGLGFPSWLLENNTKLESLYLSNCSLSGSMVLPTSTPNATLRVLDISTNQLHGSIPIEIGTNFPRLSWLILSKNRFTGSIPNSLSNCSFLEELIMGDNQLFGKVPRWIGIKDSLLALDLAKNKFSGNLSAILGAPRLQLIQLSENRFEGPFPHSISNLHHLRVLDLSHNYLTGMIPKWVGKLFELEILLLNYNNFIGKIPINLWMINNSINFVDLSHNKLSSFSTNYSYIYKKDKKDSYGLSFEEKEVFKFVIKGNIFESKVDYIWSTGFIGLDFSCNNLNGPIPFEFGNIQNIKLLNLSRNNLTGSIPLSFSNMTEIETLDLSFNNLNGPIPSLLPELNFLEVFNVSYNNLSGETPTRVAQFATFDETSYLGNPFLCGLPLPKSCRNEETTTPSSMTKESLDDDDVDDGAIDMEVFYISFFVTFVIILASIAGVLCINPYWRKAWFYFIEMVI</sequence>
<evidence type="ECO:0000256" key="2">
    <source>
        <dbReference type="ARBA" id="ARBA00004479"/>
    </source>
</evidence>
<dbReference type="EMBL" id="JAIWQS010000003">
    <property type="protein sequence ID" value="KAJ8769701.1"/>
    <property type="molecule type" value="Genomic_DNA"/>
</dbReference>
<evidence type="ECO:0000256" key="12">
    <source>
        <dbReference type="ARBA" id="ARBA00023180"/>
    </source>
</evidence>
<keyword evidence="11" id="KW-0675">Receptor</keyword>
<dbReference type="Pfam" id="PF08263">
    <property type="entry name" value="LRRNT_2"/>
    <property type="match status" value="1"/>
</dbReference>
<accession>A0AAV8TRY9</accession>
<dbReference type="Gene3D" id="3.80.10.10">
    <property type="entry name" value="Ribonuclease Inhibitor"/>
    <property type="match status" value="4"/>
</dbReference>
<comment type="subcellular location">
    <subcellularLocation>
        <location evidence="1">Cell membrane</location>
        <topology evidence="1">Single-pass membrane protein</topology>
    </subcellularLocation>
    <subcellularLocation>
        <location evidence="2">Membrane</location>
        <topology evidence="2">Single-pass type I membrane protein</topology>
    </subcellularLocation>
</comment>
<feature type="chain" id="PRO_5043317030" description="Leucine-rich repeat-containing N-terminal plant-type domain-containing protein" evidence="14">
    <location>
        <begin position="32"/>
        <end position="976"/>
    </location>
</feature>
<dbReference type="InterPro" id="IPR032675">
    <property type="entry name" value="LRR_dom_sf"/>
</dbReference>
<reference evidence="16 17" key="1">
    <citation type="submission" date="2021-09" db="EMBL/GenBank/DDBJ databases">
        <title>Genomic insights and catalytic innovation underlie evolution of tropane alkaloids biosynthesis.</title>
        <authorList>
            <person name="Wang Y.-J."/>
            <person name="Tian T."/>
            <person name="Huang J.-P."/>
            <person name="Huang S.-X."/>
        </authorList>
    </citation>
    <scope>NUCLEOTIDE SEQUENCE [LARGE SCALE GENOMIC DNA]</scope>
    <source>
        <strain evidence="16">KIB-2018</strain>
        <tissue evidence="16">Leaf</tissue>
    </source>
</reference>
<keyword evidence="17" id="KW-1185">Reference proteome</keyword>
<gene>
    <name evidence="16" type="ORF">K2173_005304</name>
</gene>
<evidence type="ECO:0000256" key="1">
    <source>
        <dbReference type="ARBA" id="ARBA00004162"/>
    </source>
</evidence>
<dbReference type="InterPro" id="IPR003591">
    <property type="entry name" value="Leu-rich_rpt_typical-subtyp"/>
</dbReference>
<organism evidence="16 17">
    <name type="scientific">Erythroxylum novogranatense</name>
    <dbReference type="NCBI Taxonomy" id="1862640"/>
    <lineage>
        <taxon>Eukaryota</taxon>
        <taxon>Viridiplantae</taxon>
        <taxon>Streptophyta</taxon>
        <taxon>Embryophyta</taxon>
        <taxon>Tracheophyta</taxon>
        <taxon>Spermatophyta</taxon>
        <taxon>Magnoliopsida</taxon>
        <taxon>eudicotyledons</taxon>
        <taxon>Gunneridae</taxon>
        <taxon>Pentapetalae</taxon>
        <taxon>rosids</taxon>
        <taxon>fabids</taxon>
        <taxon>Malpighiales</taxon>
        <taxon>Erythroxylaceae</taxon>
        <taxon>Erythroxylum</taxon>
    </lineage>
</organism>
<protein>
    <recommendedName>
        <fullName evidence="15">Leucine-rich repeat-containing N-terminal plant-type domain-containing protein</fullName>
    </recommendedName>
</protein>
<dbReference type="FunFam" id="3.80.10.10:FF:000041">
    <property type="entry name" value="LRR receptor-like serine/threonine-protein kinase ERECTA"/>
    <property type="match status" value="1"/>
</dbReference>
<evidence type="ECO:0000256" key="4">
    <source>
        <dbReference type="ARBA" id="ARBA00022553"/>
    </source>
</evidence>
<dbReference type="PRINTS" id="PR00019">
    <property type="entry name" value="LEURICHRPT"/>
</dbReference>
<proteinExistence type="predicted"/>
<keyword evidence="3" id="KW-1003">Cell membrane</keyword>
<evidence type="ECO:0000256" key="8">
    <source>
        <dbReference type="ARBA" id="ARBA00022737"/>
    </source>
</evidence>
<keyword evidence="6 13" id="KW-0812">Transmembrane</keyword>
<keyword evidence="8" id="KW-0677">Repeat</keyword>
<keyword evidence="12" id="KW-0325">Glycoprotein</keyword>
<dbReference type="SMART" id="SM00369">
    <property type="entry name" value="LRR_TYP"/>
    <property type="match status" value="8"/>
</dbReference>
<dbReference type="Pfam" id="PF00560">
    <property type="entry name" value="LRR_1"/>
    <property type="match status" value="5"/>
</dbReference>
<keyword evidence="7 14" id="KW-0732">Signal</keyword>
<evidence type="ECO:0000256" key="14">
    <source>
        <dbReference type="SAM" id="SignalP"/>
    </source>
</evidence>
<dbReference type="FunFam" id="3.80.10.10:FF:000383">
    <property type="entry name" value="Leucine-rich repeat receptor protein kinase EMS1"/>
    <property type="match status" value="1"/>
</dbReference>
<feature type="domain" description="Leucine-rich repeat-containing N-terminal plant-type" evidence="15">
    <location>
        <begin position="34"/>
        <end position="77"/>
    </location>
</feature>
<evidence type="ECO:0000256" key="5">
    <source>
        <dbReference type="ARBA" id="ARBA00022614"/>
    </source>
</evidence>
<feature type="signal peptide" evidence="14">
    <location>
        <begin position="1"/>
        <end position="31"/>
    </location>
</feature>
<evidence type="ECO:0000256" key="3">
    <source>
        <dbReference type="ARBA" id="ARBA00022475"/>
    </source>
</evidence>
<name>A0AAV8TRY9_9ROSI</name>
<dbReference type="SUPFAM" id="SSF52058">
    <property type="entry name" value="L domain-like"/>
    <property type="match status" value="3"/>
</dbReference>
<dbReference type="GO" id="GO:0005886">
    <property type="term" value="C:plasma membrane"/>
    <property type="evidence" value="ECO:0007669"/>
    <property type="project" value="UniProtKB-SubCell"/>
</dbReference>
<feature type="transmembrane region" description="Helical" evidence="13">
    <location>
        <begin position="938"/>
        <end position="964"/>
    </location>
</feature>
<evidence type="ECO:0000256" key="13">
    <source>
        <dbReference type="SAM" id="Phobius"/>
    </source>
</evidence>
<evidence type="ECO:0000256" key="6">
    <source>
        <dbReference type="ARBA" id="ARBA00022692"/>
    </source>
</evidence>
<evidence type="ECO:0000313" key="17">
    <source>
        <dbReference type="Proteomes" id="UP001159364"/>
    </source>
</evidence>
<comment type="caution">
    <text evidence="16">The sequence shown here is derived from an EMBL/GenBank/DDBJ whole genome shotgun (WGS) entry which is preliminary data.</text>
</comment>